<keyword evidence="1" id="KW-0812">Transmembrane</keyword>
<reference evidence="2 3" key="1">
    <citation type="submission" date="2020-03" db="EMBL/GenBank/DDBJ databases">
        <title>Complete genome sequence of Shewanella sp.</title>
        <authorList>
            <person name="Kim Y.-S."/>
            <person name="Kim S.-J."/>
            <person name="Jung H.-K."/>
            <person name="Kim K.-H."/>
        </authorList>
    </citation>
    <scope>NUCLEOTIDE SEQUENCE [LARGE SCALE GENOMIC DNA]</scope>
    <source>
        <strain evidence="2 3">PN3F2</strain>
        <plasmid evidence="2 3">pPN3F2_1</plasmid>
    </source>
</reference>
<accession>A0A6G9QPF2</accession>
<evidence type="ECO:0000256" key="1">
    <source>
        <dbReference type="SAM" id="Phobius"/>
    </source>
</evidence>
<sequence length="155" mass="17617">MSENKVFNAVQVIMFLLSVVVISSLVTRFQIQSTEERIDYLSANKISVQVLDQDAVLGLFTTENYDIQTQYEYLDLLKILLKANNIILLDSSALKFKDSVSTLAIHPIEALRQGVNDLGIENPRIANAEEYAEREKNQRIIMDSLMNNVMPNIPR</sequence>
<proteinExistence type="predicted"/>
<evidence type="ECO:0000313" key="3">
    <source>
        <dbReference type="Proteomes" id="UP000502608"/>
    </source>
</evidence>
<dbReference type="Proteomes" id="UP000502608">
    <property type="component" value="Plasmid pPN3F2_1"/>
</dbReference>
<keyword evidence="1" id="KW-1133">Transmembrane helix</keyword>
<dbReference type="AlphaFoldDB" id="A0A6G9QPF2"/>
<organism evidence="2 3">
    <name type="scientific">Shewanella aestuarii</name>
    <dbReference type="NCBI Taxonomy" id="1028752"/>
    <lineage>
        <taxon>Bacteria</taxon>
        <taxon>Pseudomonadati</taxon>
        <taxon>Pseudomonadota</taxon>
        <taxon>Gammaproteobacteria</taxon>
        <taxon>Alteromonadales</taxon>
        <taxon>Shewanellaceae</taxon>
        <taxon>Shewanella</taxon>
    </lineage>
</organism>
<dbReference type="KEGG" id="saes:HBH39_18415"/>
<name>A0A6G9QPF2_9GAMM</name>
<dbReference type="RefSeq" id="WP_167680277.1">
    <property type="nucleotide sequence ID" value="NZ_CP050314.1"/>
</dbReference>
<geneLocation type="plasmid" evidence="2 3">
    <name>pPN3F2_1</name>
</geneLocation>
<gene>
    <name evidence="2" type="ORF">HBH39_18415</name>
</gene>
<keyword evidence="2" id="KW-0614">Plasmid</keyword>
<feature type="transmembrane region" description="Helical" evidence="1">
    <location>
        <begin position="6"/>
        <end position="27"/>
    </location>
</feature>
<dbReference type="EMBL" id="CP050314">
    <property type="protein sequence ID" value="QIR16446.1"/>
    <property type="molecule type" value="Genomic_DNA"/>
</dbReference>
<keyword evidence="1" id="KW-0472">Membrane</keyword>
<evidence type="ECO:0000313" key="2">
    <source>
        <dbReference type="EMBL" id="QIR16446.1"/>
    </source>
</evidence>
<protein>
    <submittedName>
        <fullName evidence="2">Uncharacterized protein</fullName>
    </submittedName>
</protein>
<keyword evidence="3" id="KW-1185">Reference proteome</keyword>